<dbReference type="Pfam" id="PF13930">
    <property type="entry name" value="Endonuclea_NS_2"/>
    <property type="match status" value="1"/>
</dbReference>
<dbReference type="InterPro" id="IPR044925">
    <property type="entry name" value="His-Me_finger_sf"/>
</dbReference>
<dbReference type="InterPro" id="IPR044927">
    <property type="entry name" value="Endonuclea_NS_2"/>
</dbReference>
<keyword evidence="4" id="KW-1185">Reference proteome</keyword>
<dbReference type="Proteomes" id="UP000484842">
    <property type="component" value="Unassembled WGS sequence"/>
</dbReference>
<evidence type="ECO:0000256" key="1">
    <source>
        <dbReference type="SAM" id="MobiDB-lite"/>
    </source>
</evidence>
<name>A0A7X1NZP3_9DEIO</name>
<accession>A0A7X1NZP3</accession>
<dbReference type="Gene3D" id="3.40.570.10">
    <property type="entry name" value="Extracellular Endonuclease, subunit A"/>
    <property type="match status" value="1"/>
</dbReference>
<evidence type="ECO:0000313" key="3">
    <source>
        <dbReference type="EMBL" id="MPY68286.1"/>
    </source>
</evidence>
<reference evidence="3 4" key="1">
    <citation type="submission" date="2019-10" db="EMBL/GenBank/DDBJ databases">
        <title>Deinococcus sp. isolated from soil.</title>
        <authorList>
            <person name="Li Y."/>
            <person name="Wang J."/>
        </authorList>
    </citation>
    <scope>NUCLEOTIDE SEQUENCE [LARGE SCALE GENOMIC DNA]</scope>
    <source>
        <strain evidence="3 4">SDU3-2</strain>
    </source>
</reference>
<dbReference type="SUPFAM" id="SSF54060">
    <property type="entry name" value="His-Me finger endonucleases"/>
    <property type="match status" value="1"/>
</dbReference>
<gene>
    <name evidence="3" type="ORF">F8S09_16645</name>
</gene>
<feature type="region of interest" description="Disordered" evidence="1">
    <location>
        <begin position="1"/>
        <end position="20"/>
    </location>
</feature>
<feature type="region of interest" description="Disordered" evidence="1">
    <location>
        <begin position="56"/>
        <end position="75"/>
    </location>
</feature>
<protein>
    <recommendedName>
        <fullName evidence="2">Type VII secretion system protein EssD-like domain-containing protein</fullName>
    </recommendedName>
</protein>
<evidence type="ECO:0000259" key="2">
    <source>
        <dbReference type="Pfam" id="PF13930"/>
    </source>
</evidence>
<comment type="caution">
    <text evidence="3">The sequence shown here is derived from an EMBL/GenBank/DDBJ whole genome shotgun (WGS) entry which is preliminary data.</text>
</comment>
<dbReference type="EMBL" id="WBSL01000020">
    <property type="protein sequence ID" value="MPY68286.1"/>
    <property type="molecule type" value="Genomic_DNA"/>
</dbReference>
<dbReference type="InterPro" id="IPR044929">
    <property type="entry name" value="DNA/RNA_non-sp_Endonuclease_sf"/>
</dbReference>
<organism evidence="3 4">
    <name type="scientific">Deinococcus terrestris</name>
    <dbReference type="NCBI Taxonomy" id="2651870"/>
    <lineage>
        <taxon>Bacteria</taxon>
        <taxon>Thermotogati</taxon>
        <taxon>Deinococcota</taxon>
        <taxon>Deinococci</taxon>
        <taxon>Deinococcales</taxon>
        <taxon>Deinococcaceae</taxon>
        <taxon>Deinococcus</taxon>
    </lineage>
</organism>
<proteinExistence type="predicted"/>
<dbReference type="AlphaFoldDB" id="A0A7X1NZP3"/>
<feature type="domain" description="Type VII secretion system protein EssD-like" evidence="2">
    <location>
        <begin position="184"/>
        <end position="309"/>
    </location>
</feature>
<sequence length="344" mass="37440">MLAGESRVPPPGEATGRWWRAAGWRRRGSEAHPSGRPCDQCNRASHTRLTCLPYSNARSTDLAPPDRSRSGTPRLKLMTPSSHVHLWVGRALPGGVPMKRVLLLPILLLAACSQTPMPVATDPYDRLIADVGGEVALSERTRDMTPEQARAFFAGYGMGYRHHDALSAQLADGCPRRFSGSDLNTWHSIGGGYYYIDAEGRPRSAYRYLPPISAAARDTTCQGTVGNLDNAAGYDGGHLIGSQLGGWGRRANMAPQQENFNRGNYAQIENQAALCTRLATNSLTYLARVTYPTPGTNTPSTWTLEFKVNGEVFTRTFDNAAYGGSNGTTYRQQAVSWLISKGCS</sequence>
<evidence type="ECO:0000313" key="4">
    <source>
        <dbReference type="Proteomes" id="UP000484842"/>
    </source>
</evidence>